<protein>
    <submittedName>
        <fullName evidence="1">Uncharacterized protein</fullName>
    </submittedName>
</protein>
<dbReference type="PROSITE" id="PS51257">
    <property type="entry name" value="PROKAR_LIPOPROTEIN"/>
    <property type="match status" value="1"/>
</dbReference>
<evidence type="ECO:0000313" key="1">
    <source>
        <dbReference type="EMBL" id="QJR82046.1"/>
    </source>
</evidence>
<evidence type="ECO:0000313" key="2">
    <source>
        <dbReference type="Proteomes" id="UP000219285"/>
    </source>
</evidence>
<dbReference type="KEGG" id="apel:CA267_015425"/>
<dbReference type="EMBL" id="CP052766">
    <property type="protein sequence ID" value="QJR82046.1"/>
    <property type="molecule type" value="Genomic_DNA"/>
</dbReference>
<dbReference type="AlphaFoldDB" id="A0A6M4MIW4"/>
<keyword evidence="2" id="KW-1185">Reference proteome</keyword>
<name>A0A6M4MIW4_9ALTE</name>
<proteinExistence type="predicted"/>
<dbReference type="Proteomes" id="UP000219285">
    <property type="component" value="Chromosome"/>
</dbReference>
<gene>
    <name evidence="1" type="ORF">CA267_015425</name>
</gene>
<reference evidence="1 2" key="2">
    <citation type="submission" date="2020-04" db="EMBL/GenBank/DDBJ databases">
        <title>Complete genome sequence of Alteromonas pelagimontana 5.12T.</title>
        <authorList>
            <person name="Sinha R.K."/>
            <person name="Krishnan K.P."/>
            <person name="Kurian J.P."/>
        </authorList>
    </citation>
    <scope>NUCLEOTIDE SEQUENCE [LARGE SCALE GENOMIC DNA]</scope>
    <source>
        <strain evidence="1 2">5.12</strain>
    </source>
</reference>
<accession>A0A6M4MIW4</accession>
<sequence length="372" mass="41755">MKVVFLGLAFMVLAGCQHRGEPDVALSTSQKSASRYHVNAPLAVFSTYPSAAAARTCQANNFDKTQCKEDAVTGEDFVEALKQKQFFDQVIPSAAGQDYELLIANQAATVNTGNWWQQTLSSLNADVWPYQRQRHYFTELTVQWRGVEINSKMIEHRAAVLDGVNVELAGNILDLWWKYAQQEDIFSASFLYQALQASDYLADMSMPASIAVFTRTDTQLYHDPFKGAIARYIHPQYDSALLDITVSPILTALNETDDSSLQELLNKEIEDAQTVANARDMQLQIDSPIQPFYVNRNDSQQTGWFMAISAESDNGDTLFATTYIFRQHDKIIKFSTTFPPRVSDELVREALPQISVPTESPFMATLRGMATQ</sequence>
<dbReference type="RefSeq" id="WP_139316258.1">
    <property type="nucleotide sequence ID" value="NZ_CP052766.1"/>
</dbReference>
<reference evidence="2" key="1">
    <citation type="submission" date="2014-12" db="EMBL/GenBank/DDBJ databases">
        <title>Complete genome sequence of a multi-drug resistant Klebsiella pneumoniae.</title>
        <authorList>
            <person name="Hua X."/>
            <person name="Chen Q."/>
            <person name="Li X."/>
            <person name="Feng Y."/>
            <person name="Ruan Z."/>
            <person name="Yu Y."/>
        </authorList>
    </citation>
    <scope>NUCLEOTIDE SEQUENCE [LARGE SCALE GENOMIC DNA]</scope>
    <source>
        <strain evidence="2">5.12</strain>
    </source>
</reference>
<organism evidence="1 2">
    <name type="scientific">Alteromonas pelagimontana</name>
    <dbReference type="NCBI Taxonomy" id="1858656"/>
    <lineage>
        <taxon>Bacteria</taxon>
        <taxon>Pseudomonadati</taxon>
        <taxon>Pseudomonadota</taxon>
        <taxon>Gammaproteobacteria</taxon>
        <taxon>Alteromonadales</taxon>
        <taxon>Alteromonadaceae</taxon>
        <taxon>Alteromonas/Salinimonas group</taxon>
        <taxon>Alteromonas</taxon>
    </lineage>
</organism>
<dbReference type="OrthoDB" id="6321207at2"/>